<feature type="domain" description="Glycosyl hydrolase family 92" evidence="1">
    <location>
        <begin position="2"/>
        <end position="176"/>
    </location>
</feature>
<dbReference type="OrthoDB" id="449263at2759"/>
<name>A0A4Y9ZJQ2_9AGAM</name>
<dbReference type="SUPFAM" id="SSF48208">
    <property type="entry name" value="Six-hairpin glycosidases"/>
    <property type="match status" value="1"/>
</dbReference>
<gene>
    <name evidence="2" type="ORF">EWM64_g9189</name>
</gene>
<dbReference type="InterPro" id="IPR050883">
    <property type="entry name" value="PNGase"/>
</dbReference>
<dbReference type="Proteomes" id="UP000298061">
    <property type="component" value="Unassembled WGS sequence"/>
</dbReference>
<dbReference type="FunFam" id="3.30.2080.10:FF:000001">
    <property type="entry name" value="Alpha-1,2-mannosidase subfamily"/>
    <property type="match status" value="1"/>
</dbReference>
<dbReference type="GO" id="GO:0005829">
    <property type="term" value="C:cytosol"/>
    <property type="evidence" value="ECO:0007669"/>
    <property type="project" value="TreeGrafter"/>
</dbReference>
<dbReference type="GO" id="GO:0000224">
    <property type="term" value="F:peptide-N4-(N-acetyl-beta-glucosaminyl)asparagine amidase activity"/>
    <property type="evidence" value="ECO:0007669"/>
    <property type="project" value="TreeGrafter"/>
</dbReference>
<reference evidence="2 3" key="1">
    <citation type="submission" date="2019-02" db="EMBL/GenBank/DDBJ databases">
        <title>Genome sequencing of the rare red list fungi Hericium alpestre (H. flagellum).</title>
        <authorList>
            <person name="Buettner E."/>
            <person name="Kellner H."/>
        </authorList>
    </citation>
    <scope>NUCLEOTIDE SEQUENCE [LARGE SCALE GENOMIC DNA]</scope>
    <source>
        <strain evidence="2 3">DSM 108284</strain>
    </source>
</reference>
<evidence type="ECO:0000259" key="1">
    <source>
        <dbReference type="Pfam" id="PF07971"/>
    </source>
</evidence>
<organism evidence="2 3">
    <name type="scientific">Hericium alpestre</name>
    <dbReference type="NCBI Taxonomy" id="135208"/>
    <lineage>
        <taxon>Eukaryota</taxon>
        <taxon>Fungi</taxon>
        <taxon>Dikarya</taxon>
        <taxon>Basidiomycota</taxon>
        <taxon>Agaricomycotina</taxon>
        <taxon>Agaricomycetes</taxon>
        <taxon>Russulales</taxon>
        <taxon>Hericiaceae</taxon>
        <taxon>Hericium</taxon>
    </lineage>
</organism>
<dbReference type="GO" id="GO:0005634">
    <property type="term" value="C:nucleus"/>
    <property type="evidence" value="ECO:0007669"/>
    <property type="project" value="TreeGrafter"/>
</dbReference>
<proteinExistence type="predicted"/>
<feature type="non-terminal residue" evidence="2">
    <location>
        <position position="1"/>
    </location>
</feature>
<dbReference type="AlphaFoldDB" id="A0A4Y9ZJQ2"/>
<dbReference type="Gene3D" id="3.30.2080.10">
    <property type="entry name" value="GH92 mannosidase domain"/>
    <property type="match status" value="1"/>
</dbReference>
<dbReference type="PANTHER" id="PTHR12143:SF43">
    <property type="entry name" value="PUTATIVE-RELATED"/>
    <property type="match status" value="1"/>
</dbReference>
<evidence type="ECO:0000313" key="2">
    <source>
        <dbReference type="EMBL" id="TFY74825.1"/>
    </source>
</evidence>
<keyword evidence="3" id="KW-1185">Reference proteome</keyword>
<comment type="caution">
    <text evidence="2">The sequence shown here is derived from an EMBL/GenBank/DDBJ whole genome shotgun (WGS) entry which is preliminary data.</text>
</comment>
<dbReference type="Pfam" id="PF07971">
    <property type="entry name" value="Glyco_hydro_92"/>
    <property type="match status" value="1"/>
</dbReference>
<dbReference type="GO" id="GO:0006516">
    <property type="term" value="P:glycoprotein catabolic process"/>
    <property type="evidence" value="ECO:0007669"/>
    <property type="project" value="TreeGrafter"/>
</dbReference>
<protein>
    <recommendedName>
        <fullName evidence="1">Glycosyl hydrolase family 92 domain-containing protein</fullName>
    </recommendedName>
</protein>
<dbReference type="GO" id="GO:0005975">
    <property type="term" value="P:carbohydrate metabolic process"/>
    <property type="evidence" value="ECO:0007669"/>
    <property type="project" value="InterPro"/>
</dbReference>
<accession>A0A4Y9ZJQ2</accession>
<dbReference type="PANTHER" id="PTHR12143">
    <property type="entry name" value="PEPTIDE N-GLYCANASE PNGASE -RELATED"/>
    <property type="match status" value="1"/>
</dbReference>
<evidence type="ECO:0000313" key="3">
    <source>
        <dbReference type="Proteomes" id="UP000298061"/>
    </source>
</evidence>
<dbReference type="InterPro" id="IPR008928">
    <property type="entry name" value="6-hairpin_glycosidase_sf"/>
</dbReference>
<dbReference type="STRING" id="135208.A0A4Y9ZJQ2"/>
<dbReference type="InterPro" id="IPR012939">
    <property type="entry name" value="Glyco_hydro_92"/>
</dbReference>
<sequence>DKWAYSFDVVHAIDKLIAARGGNAKFVQSLDAHFDGGHNDHANEPSHHIPYLYSMADAASKSQARIRQIAAVNYNNTVDGLSGNEDCGQMSAWYIFSALGFYPVNPASGEYIVGSPFFDSVTIRLPGAPKPLRISAPGAAQKPYVKSLTVDGQPVDKAVITHQQIAHGGDIVFEMNATPAQWASGTLNA</sequence>
<dbReference type="EMBL" id="SFCI01001854">
    <property type="protein sequence ID" value="TFY74825.1"/>
    <property type="molecule type" value="Genomic_DNA"/>
</dbReference>